<dbReference type="RefSeq" id="XP_033665946.1">
    <property type="nucleotide sequence ID" value="XM_033817366.1"/>
</dbReference>
<dbReference type="InterPro" id="IPR025714">
    <property type="entry name" value="Methyltranfer_dom"/>
</dbReference>
<dbReference type="InterPro" id="IPR029063">
    <property type="entry name" value="SAM-dependent_MTases_sf"/>
</dbReference>
<dbReference type="CDD" id="cd02440">
    <property type="entry name" value="AdoMet_MTases"/>
    <property type="match status" value="1"/>
</dbReference>
<dbReference type="Proteomes" id="UP000799537">
    <property type="component" value="Unassembled WGS sequence"/>
</dbReference>
<dbReference type="GeneID" id="54570638"/>
<reference evidence="2" key="1">
    <citation type="journal article" date="2020" name="Stud. Mycol.">
        <title>101 Dothideomycetes genomes: a test case for predicting lifestyles and emergence of pathogens.</title>
        <authorList>
            <person name="Haridas S."/>
            <person name="Albert R."/>
            <person name="Binder M."/>
            <person name="Bloem J."/>
            <person name="Labutti K."/>
            <person name="Salamov A."/>
            <person name="Andreopoulos B."/>
            <person name="Baker S."/>
            <person name="Barry K."/>
            <person name="Bills G."/>
            <person name="Bluhm B."/>
            <person name="Cannon C."/>
            <person name="Castanera R."/>
            <person name="Culley D."/>
            <person name="Daum C."/>
            <person name="Ezra D."/>
            <person name="Gonzalez J."/>
            <person name="Henrissat B."/>
            <person name="Kuo A."/>
            <person name="Liang C."/>
            <person name="Lipzen A."/>
            <person name="Lutzoni F."/>
            <person name="Magnuson J."/>
            <person name="Mondo S."/>
            <person name="Nolan M."/>
            <person name="Ohm R."/>
            <person name="Pangilinan J."/>
            <person name="Park H.-J."/>
            <person name="Ramirez L."/>
            <person name="Alfaro M."/>
            <person name="Sun H."/>
            <person name="Tritt A."/>
            <person name="Yoshinaga Y."/>
            <person name="Zwiers L.-H."/>
            <person name="Turgeon B."/>
            <person name="Goodwin S."/>
            <person name="Spatafora J."/>
            <person name="Crous P."/>
            <person name="Grigoriev I."/>
        </authorList>
    </citation>
    <scope>NUCLEOTIDE SEQUENCE</scope>
    <source>
        <strain evidence="2">ATCC 36951</strain>
    </source>
</reference>
<organism evidence="2 3">
    <name type="scientific">Zasmidium cellare ATCC 36951</name>
    <dbReference type="NCBI Taxonomy" id="1080233"/>
    <lineage>
        <taxon>Eukaryota</taxon>
        <taxon>Fungi</taxon>
        <taxon>Dikarya</taxon>
        <taxon>Ascomycota</taxon>
        <taxon>Pezizomycotina</taxon>
        <taxon>Dothideomycetes</taxon>
        <taxon>Dothideomycetidae</taxon>
        <taxon>Mycosphaerellales</taxon>
        <taxon>Mycosphaerellaceae</taxon>
        <taxon>Zasmidium</taxon>
    </lineage>
</organism>
<evidence type="ECO:0000259" key="1">
    <source>
        <dbReference type="Pfam" id="PF13847"/>
    </source>
</evidence>
<dbReference type="SUPFAM" id="SSF53335">
    <property type="entry name" value="S-adenosyl-L-methionine-dependent methyltransferases"/>
    <property type="match status" value="1"/>
</dbReference>
<dbReference type="Gene3D" id="3.40.50.150">
    <property type="entry name" value="Vaccinia Virus protein VP39"/>
    <property type="match status" value="1"/>
</dbReference>
<dbReference type="PANTHER" id="PTHR43591">
    <property type="entry name" value="METHYLTRANSFERASE"/>
    <property type="match status" value="1"/>
</dbReference>
<dbReference type="AlphaFoldDB" id="A0A6A6CCX9"/>
<dbReference type="PANTHER" id="PTHR43591:SF24">
    <property type="entry name" value="2-METHOXY-6-POLYPRENYL-1,4-BENZOQUINOL METHYLASE, MITOCHONDRIAL"/>
    <property type="match status" value="1"/>
</dbReference>
<feature type="domain" description="Methyltransferase" evidence="1">
    <location>
        <begin position="32"/>
        <end position="139"/>
    </location>
</feature>
<sequence length="264" mass="29028">MANAANTSRLRRATCHYEYMMSTLQDKAENNPSLKLLDVGCGSGSITIELAKLIPNGPVTGLDISGAILGSAKVHAERQGVANISFVKGDVHELPFPDGSFDVVCTHQAVAHFHDHSKAIQELTRVTRKGGVVCLREGDLRTGKFSLGYELLDECFQIIIKVHEGQGGTSDAGRRLTQWVQDAGISMQRVTATQSVWIYDTPEGRRDYGGHWPARCTQGVFAERAVEMGVTIERLEQYAVAWKRWIEDENASFSMVHGEVIAVI</sequence>
<dbReference type="OrthoDB" id="10017101at2759"/>
<proteinExistence type="predicted"/>
<dbReference type="Pfam" id="PF13847">
    <property type="entry name" value="Methyltransf_31"/>
    <property type="match status" value="1"/>
</dbReference>
<dbReference type="GO" id="GO:0008168">
    <property type="term" value="F:methyltransferase activity"/>
    <property type="evidence" value="ECO:0007669"/>
    <property type="project" value="TreeGrafter"/>
</dbReference>
<evidence type="ECO:0000313" key="3">
    <source>
        <dbReference type="Proteomes" id="UP000799537"/>
    </source>
</evidence>
<gene>
    <name evidence="2" type="ORF">M409DRAFT_67363</name>
</gene>
<evidence type="ECO:0000313" key="2">
    <source>
        <dbReference type="EMBL" id="KAF2165057.1"/>
    </source>
</evidence>
<accession>A0A6A6CCX9</accession>
<name>A0A6A6CCX9_ZASCE</name>
<keyword evidence="3" id="KW-1185">Reference proteome</keyword>
<dbReference type="EMBL" id="ML993601">
    <property type="protein sequence ID" value="KAF2165057.1"/>
    <property type="molecule type" value="Genomic_DNA"/>
</dbReference>
<protein>
    <recommendedName>
        <fullName evidence="1">Methyltransferase domain-containing protein</fullName>
    </recommendedName>
</protein>